<evidence type="ECO:0000313" key="2">
    <source>
        <dbReference type="EMBL" id="QQP88385.1"/>
    </source>
</evidence>
<organism evidence="2 3">
    <name type="scientific">Skermanella cutis</name>
    <dbReference type="NCBI Taxonomy" id="2775420"/>
    <lineage>
        <taxon>Bacteria</taxon>
        <taxon>Pseudomonadati</taxon>
        <taxon>Pseudomonadota</taxon>
        <taxon>Alphaproteobacteria</taxon>
        <taxon>Rhodospirillales</taxon>
        <taxon>Azospirillaceae</taxon>
        <taxon>Skermanella</taxon>
    </lineage>
</organism>
<dbReference type="RefSeq" id="WP_201073162.1">
    <property type="nucleotide sequence ID" value="NZ_CP067420.1"/>
</dbReference>
<dbReference type="InterPro" id="IPR036291">
    <property type="entry name" value="NAD(P)-bd_dom_sf"/>
</dbReference>
<dbReference type="PANTHER" id="PTHR43245:SF13">
    <property type="entry name" value="UDP-D-APIOSE_UDP-D-XYLOSE SYNTHASE 2"/>
    <property type="match status" value="1"/>
</dbReference>
<proteinExistence type="predicted"/>
<evidence type="ECO:0000313" key="3">
    <source>
        <dbReference type="Proteomes" id="UP000595197"/>
    </source>
</evidence>
<accession>A0ABX7B244</accession>
<protein>
    <submittedName>
        <fullName evidence="2">NAD-dependent epimerase/dehydratase family protein</fullName>
    </submittedName>
</protein>
<gene>
    <name evidence="2" type="ORF">IGS68_20405</name>
</gene>
<keyword evidence="3" id="KW-1185">Reference proteome</keyword>
<dbReference type="EMBL" id="CP067420">
    <property type="protein sequence ID" value="QQP88385.1"/>
    <property type="molecule type" value="Genomic_DNA"/>
</dbReference>
<dbReference type="Pfam" id="PF01370">
    <property type="entry name" value="Epimerase"/>
    <property type="match status" value="1"/>
</dbReference>
<dbReference type="PRINTS" id="PR01713">
    <property type="entry name" value="NUCEPIMERASE"/>
</dbReference>
<reference evidence="2" key="1">
    <citation type="submission" date="2021-02" db="EMBL/GenBank/DDBJ databases">
        <title>Skermanella TT6 skin isolate.</title>
        <authorList>
            <person name="Lee K."/>
            <person name="Ganzorig M."/>
        </authorList>
    </citation>
    <scope>NUCLEOTIDE SEQUENCE</scope>
    <source>
        <strain evidence="2">TT6</strain>
    </source>
</reference>
<name>A0ABX7B244_9PROT</name>
<sequence length="314" mass="32778">MAFWLVTGGCGFIGSHLVDALVARGDRVRVLDDLSTGRRSNLPPGVDLTIGDVADAAAVSRAMAGVDGCFHLAAVASVQRGNEDWLGTHRVNLTGTVAVFDAARTCNPGGPVPVVYASSAAVYGDNPETPLAETDATAPLSAYGADKLGCELHGRVAWRVHGVPSTGFRFFNVYGPRQDPKSPYSGVIAIFADRVAGRREITVNGDGGQTRDFVYVSDVVRHLVAAMDGKPDGSAVYNVCTGRPTTVLELARIISRIGGIEPRVAHGPARAGDIRESLGDPRRAAEAFGFTAGTPVAEGLRETLAAISRGIAAE</sequence>
<dbReference type="InterPro" id="IPR050177">
    <property type="entry name" value="Lipid_A_modif_metabolic_enz"/>
</dbReference>
<dbReference type="Gene3D" id="3.90.25.10">
    <property type="entry name" value="UDP-galactose 4-epimerase, domain 1"/>
    <property type="match status" value="1"/>
</dbReference>
<dbReference type="PANTHER" id="PTHR43245">
    <property type="entry name" value="BIFUNCTIONAL POLYMYXIN RESISTANCE PROTEIN ARNA"/>
    <property type="match status" value="1"/>
</dbReference>
<dbReference type="SUPFAM" id="SSF51735">
    <property type="entry name" value="NAD(P)-binding Rossmann-fold domains"/>
    <property type="match status" value="1"/>
</dbReference>
<feature type="domain" description="NAD-dependent epimerase/dehydratase" evidence="1">
    <location>
        <begin position="4"/>
        <end position="240"/>
    </location>
</feature>
<dbReference type="Gene3D" id="3.40.50.720">
    <property type="entry name" value="NAD(P)-binding Rossmann-like Domain"/>
    <property type="match status" value="1"/>
</dbReference>
<evidence type="ECO:0000259" key="1">
    <source>
        <dbReference type="Pfam" id="PF01370"/>
    </source>
</evidence>
<dbReference type="Proteomes" id="UP000595197">
    <property type="component" value="Chromosome"/>
</dbReference>
<dbReference type="InterPro" id="IPR001509">
    <property type="entry name" value="Epimerase_deHydtase"/>
</dbReference>